<dbReference type="STRING" id="1230905.A0A1G4K0P6"/>
<accession>A0A1G4K0P6</accession>
<dbReference type="Proteomes" id="UP000191024">
    <property type="component" value="Chromosome F"/>
</dbReference>
<sequence length="469" mass="53583">MKISTISYQPETDFIYKIPKTEEKRPQLPVFCEVEDEYVKPEDIPLNRRNFVYTPCSGNPLFEELKFSTTEYDFNGAGFSLMDRSDDLLLCQGSNRTICVPASSGWRSGRCEAAIKEGACYWEVEICNGGSPAIEEPTSIKSLKEKLNSTPHVRLGISRREASLEAPVGFDSYSYGLRDNCLESVHQGKLSQVLPVQHLKAGDVVGLLLVLPSVEEQASQSREYVQIKIDALAEASHRDLSQASSVENPIKRKTRIMNREFQKALLLEHDTQNVVRDQIAIRYKNQLFFETTDYIKTTKPEYYTSDKREREEFHTLNNSFLKVFVNGQEVGKAFENLRPFLPPFSELKYNEKFYFNYWRNGTATTETRSEAKSENLNEHKDSSPGLVSNNVILRNKYVNNSKLGYYPTVSCFNGGKAKIATSQEEMRYFDAVQRTMANVMTPEDLFEHQVADDVVWDVIDEVEAEFLAD</sequence>
<proteinExistence type="inferred from homology"/>
<organism evidence="5 6">
    <name type="scientific">Lachancea mirantina</name>
    <dbReference type="NCBI Taxonomy" id="1230905"/>
    <lineage>
        <taxon>Eukaryota</taxon>
        <taxon>Fungi</taxon>
        <taxon>Dikarya</taxon>
        <taxon>Ascomycota</taxon>
        <taxon>Saccharomycotina</taxon>
        <taxon>Saccharomycetes</taxon>
        <taxon>Saccharomycetales</taxon>
        <taxon>Saccharomycetaceae</taxon>
        <taxon>Lachancea</taxon>
    </lineage>
</organism>
<dbReference type="InterPro" id="IPR037353">
    <property type="entry name" value="ASH2"/>
</dbReference>
<protein>
    <submittedName>
        <fullName evidence="5">LAMI_0F08856g1_1</fullName>
    </submittedName>
</protein>
<dbReference type="InterPro" id="IPR003877">
    <property type="entry name" value="SPRY_dom"/>
</dbReference>
<dbReference type="InterPro" id="IPR043136">
    <property type="entry name" value="B30.2/SPRY_sf"/>
</dbReference>
<reference evidence="6" key="1">
    <citation type="submission" date="2016-03" db="EMBL/GenBank/DDBJ databases">
        <authorList>
            <person name="Devillers H."/>
        </authorList>
    </citation>
    <scope>NUCLEOTIDE SEQUENCE [LARGE SCALE GENOMIC DNA]</scope>
</reference>
<dbReference type="SMART" id="SM00449">
    <property type="entry name" value="SPRY"/>
    <property type="match status" value="1"/>
</dbReference>
<dbReference type="GO" id="GO:0000976">
    <property type="term" value="F:transcription cis-regulatory region binding"/>
    <property type="evidence" value="ECO:0007669"/>
    <property type="project" value="TreeGrafter"/>
</dbReference>
<evidence type="ECO:0000256" key="1">
    <source>
        <dbReference type="ARBA" id="ARBA00004123"/>
    </source>
</evidence>
<dbReference type="CDD" id="cd12872">
    <property type="entry name" value="SPRY_Ash2"/>
    <property type="match status" value="1"/>
</dbReference>
<gene>
    <name evidence="5" type="ORF">LAMI_0F08856G</name>
</gene>
<keyword evidence="2" id="KW-0539">Nucleus</keyword>
<dbReference type="PANTHER" id="PTHR10598:SF0">
    <property type="entry name" value="SET1_ASH2 HISTONE METHYLTRANSFERASE COMPLEX SUBUNIT ASH2"/>
    <property type="match status" value="1"/>
</dbReference>
<evidence type="ECO:0000259" key="4">
    <source>
        <dbReference type="SMART" id="SM00449"/>
    </source>
</evidence>
<dbReference type="PANTHER" id="PTHR10598">
    <property type="entry name" value="SET1/ASH2 HISTONE METHYLTRANSFERASE COMPLEX SUBUNIT ASH2"/>
    <property type="match status" value="1"/>
</dbReference>
<evidence type="ECO:0000313" key="5">
    <source>
        <dbReference type="EMBL" id="SCU97094.1"/>
    </source>
</evidence>
<dbReference type="EMBL" id="LT598467">
    <property type="protein sequence ID" value="SCU97094.1"/>
    <property type="molecule type" value="Genomic_DNA"/>
</dbReference>
<evidence type="ECO:0000256" key="3">
    <source>
        <dbReference type="ARBA" id="ARBA00038149"/>
    </source>
</evidence>
<dbReference type="SUPFAM" id="SSF49899">
    <property type="entry name" value="Concanavalin A-like lectins/glucanases"/>
    <property type="match status" value="1"/>
</dbReference>
<dbReference type="InterPro" id="IPR013320">
    <property type="entry name" value="ConA-like_dom_sf"/>
</dbReference>
<dbReference type="Gene3D" id="2.60.120.920">
    <property type="match status" value="1"/>
</dbReference>
<name>A0A1G4K0P6_9SACH</name>
<feature type="domain" description="SPRY" evidence="4">
    <location>
        <begin position="117"/>
        <end position="361"/>
    </location>
</feature>
<evidence type="ECO:0000313" key="6">
    <source>
        <dbReference type="Proteomes" id="UP000191024"/>
    </source>
</evidence>
<comment type="similarity">
    <text evidence="3">Belongs to the cclA family.</text>
</comment>
<dbReference type="GO" id="GO:0048188">
    <property type="term" value="C:Set1C/COMPASS complex"/>
    <property type="evidence" value="ECO:0007669"/>
    <property type="project" value="InterPro"/>
</dbReference>
<dbReference type="OrthoDB" id="10266026at2759"/>
<keyword evidence="6" id="KW-1185">Reference proteome</keyword>
<evidence type="ECO:0000256" key="2">
    <source>
        <dbReference type="ARBA" id="ARBA00023242"/>
    </source>
</evidence>
<dbReference type="AlphaFoldDB" id="A0A1G4K0P6"/>
<comment type="subcellular location">
    <subcellularLocation>
        <location evidence="1">Nucleus</location>
    </subcellularLocation>
</comment>